<dbReference type="InterPro" id="IPR020476">
    <property type="entry name" value="Nudix_hydrolase"/>
</dbReference>
<accession>A0A927U8I4</accession>
<comment type="caution">
    <text evidence="5">The sequence shown here is derived from an EMBL/GenBank/DDBJ whole genome shotgun (WGS) entry which is preliminary data.</text>
</comment>
<dbReference type="AlphaFoldDB" id="A0A927U8I4"/>
<dbReference type="PROSITE" id="PS51462">
    <property type="entry name" value="NUDIX"/>
    <property type="match status" value="1"/>
</dbReference>
<dbReference type="InterPro" id="IPR000086">
    <property type="entry name" value="NUDIX_hydrolase_dom"/>
</dbReference>
<dbReference type="PANTHER" id="PTHR43046:SF2">
    <property type="entry name" value="8-OXO-DGTP DIPHOSPHATASE-RELATED"/>
    <property type="match status" value="1"/>
</dbReference>
<keyword evidence="2 3" id="KW-0378">Hydrolase</keyword>
<organism evidence="5 6">
    <name type="scientific">Pseudobutyrivibrio ruminis</name>
    <dbReference type="NCBI Taxonomy" id="46206"/>
    <lineage>
        <taxon>Bacteria</taxon>
        <taxon>Bacillati</taxon>
        <taxon>Bacillota</taxon>
        <taxon>Clostridia</taxon>
        <taxon>Lachnospirales</taxon>
        <taxon>Lachnospiraceae</taxon>
        <taxon>Pseudobutyrivibrio</taxon>
    </lineage>
</organism>
<protein>
    <submittedName>
        <fullName evidence="5">NUDIX domain-containing protein</fullName>
    </submittedName>
</protein>
<dbReference type="InterPro" id="IPR015797">
    <property type="entry name" value="NUDIX_hydrolase-like_dom_sf"/>
</dbReference>
<dbReference type="PROSITE" id="PS00893">
    <property type="entry name" value="NUDIX_BOX"/>
    <property type="match status" value="1"/>
</dbReference>
<dbReference type="Gene3D" id="3.90.79.10">
    <property type="entry name" value="Nucleoside Triphosphate Pyrophosphohydrolase"/>
    <property type="match status" value="1"/>
</dbReference>
<evidence type="ECO:0000256" key="1">
    <source>
        <dbReference type="ARBA" id="ARBA00001946"/>
    </source>
</evidence>
<dbReference type="EMBL" id="SVER01000009">
    <property type="protein sequence ID" value="MBE5919101.1"/>
    <property type="molecule type" value="Genomic_DNA"/>
</dbReference>
<dbReference type="SUPFAM" id="SSF55811">
    <property type="entry name" value="Nudix"/>
    <property type="match status" value="1"/>
</dbReference>
<proteinExistence type="inferred from homology"/>
<gene>
    <name evidence="5" type="ORF">E7272_04575</name>
</gene>
<evidence type="ECO:0000313" key="5">
    <source>
        <dbReference type="EMBL" id="MBE5919101.1"/>
    </source>
</evidence>
<evidence type="ECO:0000259" key="4">
    <source>
        <dbReference type="PROSITE" id="PS51462"/>
    </source>
</evidence>
<dbReference type="PRINTS" id="PR00502">
    <property type="entry name" value="NUDIXFAMILY"/>
</dbReference>
<dbReference type="PANTHER" id="PTHR43046">
    <property type="entry name" value="GDP-MANNOSE MANNOSYL HYDROLASE"/>
    <property type="match status" value="1"/>
</dbReference>
<evidence type="ECO:0000313" key="6">
    <source>
        <dbReference type="Proteomes" id="UP000766246"/>
    </source>
</evidence>
<dbReference type="Pfam" id="PF00293">
    <property type="entry name" value="NUDIX"/>
    <property type="match status" value="1"/>
</dbReference>
<dbReference type="GO" id="GO:0016787">
    <property type="term" value="F:hydrolase activity"/>
    <property type="evidence" value="ECO:0007669"/>
    <property type="project" value="UniProtKB-KW"/>
</dbReference>
<dbReference type="Proteomes" id="UP000766246">
    <property type="component" value="Unassembled WGS sequence"/>
</dbReference>
<name>A0A927U8I4_9FIRM</name>
<sequence length="155" mass="17341">MNYIGDLRKVIGHDTIMTVGCGVLVENEKGQVLLQKRSDNGQWCVPGGALELGETYKEAAARELREEVGIEVKELQLFGLYSGDDRMITYPNQDVVYSLAVIFKTNKYTGTISDEDSEVLEHRFFDPQDIPADLFAPDARPITDWAKGKTQVVVE</sequence>
<feature type="domain" description="Nudix hydrolase" evidence="4">
    <location>
        <begin position="14"/>
        <end position="148"/>
    </location>
</feature>
<evidence type="ECO:0000256" key="3">
    <source>
        <dbReference type="RuleBase" id="RU003476"/>
    </source>
</evidence>
<comment type="similarity">
    <text evidence="3">Belongs to the Nudix hydrolase family.</text>
</comment>
<evidence type="ECO:0000256" key="2">
    <source>
        <dbReference type="ARBA" id="ARBA00022801"/>
    </source>
</evidence>
<reference evidence="5" key="1">
    <citation type="submission" date="2019-04" db="EMBL/GenBank/DDBJ databases">
        <title>Evolution of Biomass-Degrading Anaerobic Consortia Revealed by Metagenomics.</title>
        <authorList>
            <person name="Peng X."/>
        </authorList>
    </citation>
    <scope>NUCLEOTIDE SEQUENCE</scope>
    <source>
        <strain evidence="5">SIG311</strain>
    </source>
</reference>
<dbReference type="CDD" id="cd04677">
    <property type="entry name" value="NUDIX_Hydrolase"/>
    <property type="match status" value="1"/>
</dbReference>
<comment type="cofactor">
    <cofactor evidence="1">
        <name>Mg(2+)</name>
        <dbReference type="ChEBI" id="CHEBI:18420"/>
    </cofactor>
</comment>
<dbReference type="InterPro" id="IPR020084">
    <property type="entry name" value="NUDIX_hydrolase_CS"/>
</dbReference>